<reference evidence="2 3" key="1">
    <citation type="submission" date="2013-11" db="EMBL/GenBank/DDBJ databases">
        <title>Opisthorchis viverrini - life in the bile duct.</title>
        <authorList>
            <person name="Young N.D."/>
            <person name="Nagarajan N."/>
            <person name="Lin S.J."/>
            <person name="Korhonen P.K."/>
            <person name="Jex A.R."/>
            <person name="Hall R.S."/>
            <person name="Safavi-Hemami H."/>
            <person name="Kaewkong W."/>
            <person name="Bertrand D."/>
            <person name="Gao S."/>
            <person name="Seet Q."/>
            <person name="Wongkham S."/>
            <person name="Teh B.T."/>
            <person name="Wongkham C."/>
            <person name="Intapan P.M."/>
            <person name="Maleewong W."/>
            <person name="Yang X."/>
            <person name="Hu M."/>
            <person name="Wang Z."/>
            <person name="Hofmann A."/>
            <person name="Sternberg P.W."/>
            <person name="Tan P."/>
            <person name="Wang J."/>
            <person name="Gasser R.B."/>
        </authorList>
    </citation>
    <scope>NUCLEOTIDE SEQUENCE [LARGE SCALE GENOMIC DNA]</scope>
</reference>
<evidence type="ECO:0000313" key="2">
    <source>
        <dbReference type="EMBL" id="KER33763.1"/>
    </source>
</evidence>
<feature type="region of interest" description="Disordered" evidence="1">
    <location>
        <begin position="1"/>
        <end position="21"/>
    </location>
</feature>
<dbReference type="RefSeq" id="XP_009162478.1">
    <property type="nucleotide sequence ID" value="XM_009164214.1"/>
</dbReference>
<dbReference type="CTD" id="20314629"/>
<dbReference type="KEGG" id="ovi:T265_00441"/>
<sequence length="95" mass="10525">MCERNDDEYSFLPSQRRPIPSNNPICLRAQKYGLKSDKAIQLGSRKKAGQQTALASTLDSLCIHVCCLSETRSQNVSTVTELIGPSLSFLASHLW</sequence>
<dbReference type="EMBL" id="KL596622">
    <property type="protein sequence ID" value="KER33763.1"/>
    <property type="molecule type" value="Genomic_DNA"/>
</dbReference>
<organism evidence="2 3">
    <name type="scientific">Opisthorchis viverrini</name>
    <name type="common">Southeast Asian liver fluke</name>
    <dbReference type="NCBI Taxonomy" id="6198"/>
    <lineage>
        <taxon>Eukaryota</taxon>
        <taxon>Metazoa</taxon>
        <taxon>Spiralia</taxon>
        <taxon>Lophotrochozoa</taxon>
        <taxon>Platyhelminthes</taxon>
        <taxon>Trematoda</taxon>
        <taxon>Digenea</taxon>
        <taxon>Opisthorchiida</taxon>
        <taxon>Opisthorchiata</taxon>
        <taxon>Opisthorchiidae</taxon>
        <taxon>Opisthorchis</taxon>
    </lineage>
</organism>
<evidence type="ECO:0000313" key="3">
    <source>
        <dbReference type="Proteomes" id="UP000054324"/>
    </source>
</evidence>
<dbReference type="Proteomes" id="UP000054324">
    <property type="component" value="Unassembled WGS sequence"/>
</dbReference>
<proteinExistence type="predicted"/>
<dbReference type="GeneID" id="20314629"/>
<keyword evidence="3" id="KW-1185">Reference proteome</keyword>
<dbReference type="AlphaFoldDB" id="A0A075A231"/>
<accession>A0A075A231</accession>
<protein>
    <submittedName>
        <fullName evidence="2">Uncharacterized protein</fullName>
    </submittedName>
</protein>
<dbReference type="OrthoDB" id="6272694at2759"/>
<gene>
    <name evidence="2" type="ORF">T265_00441</name>
</gene>
<name>A0A075A231_OPIVI</name>
<evidence type="ECO:0000256" key="1">
    <source>
        <dbReference type="SAM" id="MobiDB-lite"/>
    </source>
</evidence>